<comment type="caution">
    <text evidence="1">The sequence shown here is derived from an EMBL/GenBank/DDBJ whole genome shotgun (WGS) entry which is preliminary data.</text>
</comment>
<accession>A0ABN9H9N2</accession>
<dbReference type="EMBL" id="CATNWA010020223">
    <property type="protein sequence ID" value="CAI9617286.1"/>
    <property type="molecule type" value="Genomic_DNA"/>
</dbReference>
<name>A0ABN9H9N2_9NEOB</name>
<gene>
    <name evidence="1" type="ORF">SPARVUS_LOCUS15525904</name>
</gene>
<sequence>MSGHVWIYIITRLPKVLGPPSPFRCSNPDSGAPIPSQSCFRCSNPLPILIQVLQSPPNRDSVFQSPPIVIPIPSQSCDSGVPIPSMDTGVYNQAPRHADCFYKHW</sequence>
<protein>
    <submittedName>
        <fullName evidence="1">Uncharacterized protein</fullName>
    </submittedName>
</protein>
<evidence type="ECO:0000313" key="1">
    <source>
        <dbReference type="EMBL" id="CAI9617286.1"/>
    </source>
</evidence>
<keyword evidence="2" id="KW-1185">Reference proteome</keyword>
<proteinExistence type="predicted"/>
<reference evidence="1" key="1">
    <citation type="submission" date="2023-05" db="EMBL/GenBank/DDBJ databases">
        <authorList>
            <person name="Stuckert A."/>
        </authorList>
    </citation>
    <scope>NUCLEOTIDE SEQUENCE</scope>
</reference>
<evidence type="ECO:0000313" key="2">
    <source>
        <dbReference type="Proteomes" id="UP001162483"/>
    </source>
</evidence>
<dbReference type="Proteomes" id="UP001162483">
    <property type="component" value="Unassembled WGS sequence"/>
</dbReference>
<organism evidence="1 2">
    <name type="scientific">Staurois parvus</name>
    <dbReference type="NCBI Taxonomy" id="386267"/>
    <lineage>
        <taxon>Eukaryota</taxon>
        <taxon>Metazoa</taxon>
        <taxon>Chordata</taxon>
        <taxon>Craniata</taxon>
        <taxon>Vertebrata</taxon>
        <taxon>Euteleostomi</taxon>
        <taxon>Amphibia</taxon>
        <taxon>Batrachia</taxon>
        <taxon>Anura</taxon>
        <taxon>Neobatrachia</taxon>
        <taxon>Ranoidea</taxon>
        <taxon>Ranidae</taxon>
        <taxon>Staurois</taxon>
    </lineage>
</organism>